<dbReference type="Pfam" id="PF14535">
    <property type="entry name" value="AMP-binding_C_2"/>
    <property type="match status" value="1"/>
</dbReference>
<dbReference type="InterPro" id="IPR042099">
    <property type="entry name" value="ANL_N_sf"/>
</dbReference>
<dbReference type="Proteomes" id="UP000578697">
    <property type="component" value="Unassembled WGS sequence"/>
</dbReference>
<dbReference type="Pfam" id="PF00501">
    <property type="entry name" value="AMP-binding"/>
    <property type="match status" value="1"/>
</dbReference>
<keyword evidence="2" id="KW-0596">Phosphopantetheine</keyword>
<evidence type="ECO:0000256" key="10">
    <source>
        <dbReference type="ARBA" id="ARBA00075111"/>
    </source>
</evidence>
<evidence type="ECO:0000256" key="7">
    <source>
        <dbReference type="ARBA" id="ARBA00061566"/>
    </source>
</evidence>
<keyword evidence="4 13" id="KW-0436">Ligase</keyword>
<dbReference type="InterPro" id="IPR028154">
    <property type="entry name" value="AMP-dep_Lig_C"/>
</dbReference>
<comment type="subunit">
    <text evidence="1">Monomer.</text>
</comment>
<reference evidence="13 15" key="2">
    <citation type="submission" date="2020-08" db="EMBL/GenBank/DDBJ databases">
        <title>Genomic Encyclopedia of Type Strains, Phase IV (KMG-IV): sequencing the most valuable type-strain genomes for metagenomic binning, comparative biology and taxonomic classification.</title>
        <authorList>
            <person name="Goeker M."/>
        </authorList>
    </citation>
    <scope>NUCLEOTIDE SEQUENCE [LARGE SCALE GENOMIC DNA]</scope>
    <source>
        <strain evidence="13 15">DSM 103679</strain>
    </source>
</reference>
<dbReference type="EMBL" id="CP031517">
    <property type="protein sequence ID" value="QOS40392.1"/>
    <property type="molecule type" value="Genomic_DNA"/>
</dbReference>
<reference evidence="14 16" key="1">
    <citation type="submission" date="2018-08" db="EMBL/GenBank/DDBJ databases">
        <title>The first complete genome of Treponema rectale (CHPAT), a commensal spirochete of the bovine rectum.</title>
        <authorList>
            <person name="Staton G.J."/>
            <person name="Clegg S.R."/>
            <person name="Carter S.D."/>
            <person name="Radford A.D."/>
            <person name="Darby A."/>
            <person name="Hall N."/>
            <person name="Birtles R.J."/>
            <person name="Evans N.J."/>
        </authorList>
    </citation>
    <scope>NUCLEOTIDE SEQUENCE [LARGE SCALE GENOMIC DNA]</scope>
    <source>
        <strain evidence="14 16">CHPA</strain>
    </source>
</reference>
<dbReference type="EC" id="6.2.1.30" evidence="8"/>
<proteinExistence type="inferred from homology"/>
<evidence type="ECO:0000256" key="2">
    <source>
        <dbReference type="ARBA" id="ARBA00022450"/>
    </source>
</evidence>
<dbReference type="Gene3D" id="3.40.50.12780">
    <property type="entry name" value="N-terminal domain of ligase-like"/>
    <property type="match status" value="1"/>
</dbReference>
<dbReference type="PANTHER" id="PTHR43439">
    <property type="entry name" value="PHENYLACETATE-COENZYME A LIGASE"/>
    <property type="match status" value="1"/>
</dbReference>
<dbReference type="PANTHER" id="PTHR43439:SF2">
    <property type="entry name" value="ENZYME, PUTATIVE (JCVI)-RELATED"/>
    <property type="match status" value="1"/>
</dbReference>
<evidence type="ECO:0000256" key="5">
    <source>
        <dbReference type="ARBA" id="ARBA00022741"/>
    </source>
</evidence>
<evidence type="ECO:0000313" key="13">
    <source>
        <dbReference type="EMBL" id="MBB5217885.1"/>
    </source>
</evidence>
<dbReference type="AlphaFoldDB" id="A0A840SAR0"/>
<name>A0A840SAR0_9SPIR</name>
<dbReference type="KEGG" id="trc:DYE49_07960"/>
<dbReference type="SUPFAM" id="SSF56801">
    <property type="entry name" value="Acetyl-CoA synthetase-like"/>
    <property type="match status" value="1"/>
</dbReference>
<comment type="similarity">
    <text evidence="7">Belongs to the phenylacetyl-CoA ligase family.</text>
</comment>
<evidence type="ECO:0000259" key="12">
    <source>
        <dbReference type="Pfam" id="PF14535"/>
    </source>
</evidence>
<dbReference type="CDD" id="cd05913">
    <property type="entry name" value="PaaK"/>
    <property type="match status" value="1"/>
</dbReference>
<dbReference type="GO" id="GO:0010124">
    <property type="term" value="P:phenylacetate catabolic process"/>
    <property type="evidence" value="ECO:0007669"/>
    <property type="project" value="InterPro"/>
</dbReference>
<evidence type="ECO:0000256" key="9">
    <source>
        <dbReference type="ARBA" id="ARBA00068695"/>
    </source>
</evidence>
<feature type="domain" description="AMP-dependent synthetase/ligase" evidence="11">
    <location>
        <begin position="65"/>
        <end position="272"/>
    </location>
</feature>
<evidence type="ECO:0000256" key="6">
    <source>
        <dbReference type="ARBA" id="ARBA00060591"/>
    </source>
</evidence>
<dbReference type="InterPro" id="IPR045851">
    <property type="entry name" value="AMP-bd_C_sf"/>
</dbReference>
<evidence type="ECO:0000313" key="15">
    <source>
        <dbReference type="Proteomes" id="UP000578697"/>
    </source>
</evidence>
<feature type="domain" description="AMP-dependent ligase C-terminal" evidence="12">
    <location>
        <begin position="322"/>
        <end position="412"/>
    </location>
</feature>
<dbReference type="Proteomes" id="UP000593591">
    <property type="component" value="Chromosome"/>
</dbReference>
<evidence type="ECO:0000313" key="14">
    <source>
        <dbReference type="EMBL" id="QOS40392.1"/>
    </source>
</evidence>
<gene>
    <name evidence="14" type="ORF">DYE49_07960</name>
    <name evidence="13" type="ORF">HNP77_000229</name>
</gene>
<accession>A0A840SAR0</accession>
<dbReference type="Gene3D" id="3.30.300.30">
    <property type="match status" value="1"/>
</dbReference>
<evidence type="ECO:0000256" key="8">
    <source>
        <dbReference type="ARBA" id="ARBA00066629"/>
    </source>
</evidence>
<evidence type="ECO:0000313" key="16">
    <source>
        <dbReference type="Proteomes" id="UP000593591"/>
    </source>
</evidence>
<evidence type="ECO:0000256" key="1">
    <source>
        <dbReference type="ARBA" id="ARBA00011245"/>
    </source>
</evidence>
<dbReference type="GO" id="GO:0047475">
    <property type="term" value="F:phenylacetate-CoA ligase activity"/>
    <property type="evidence" value="ECO:0007669"/>
    <property type="project" value="UniProtKB-EC"/>
</dbReference>
<dbReference type="GO" id="GO:0000166">
    <property type="term" value="F:nucleotide binding"/>
    <property type="evidence" value="ECO:0007669"/>
    <property type="project" value="UniProtKB-KW"/>
</dbReference>
<evidence type="ECO:0000259" key="11">
    <source>
        <dbReference type="Pfam" id="PF00501"/>
    </source>
</evidence>
<dbReference type="InterPro" id="IPR011880">
    <property type="entry name" value="PA_CoA_ligase"/>
</dbReference>
<evidence type="ECO:0000256" key="4">
    <source>
        <dbReference type="ARBA" id="ARBA00022598"/>
    </source>
</evidence>
<comment type="pathway">
    <text evidence="6">Aromatic compound metabolism; phenylacetate degradation.</text>
</comment>
<keyword evidence="5" id="KW-0547">Nucleotide-binding</keyword>
<dbReference type="InterPro" id="IPR051414">
    <property type="entry name" value="Adenylate-forming_Reductase"/>
</dbReference>
<keyword evidence="3" id="KW-0597">Phosphoprotein</keyword>
<keyword evidence="15" id="KW-1185">Reference proteome</keyword>
<dbReference type="InterPro" id="IPR000873">
    <property type="entry name" value="AMP-dep_synth/lig_dom"/>
</dbReference>
<dbReference type="RefSeq" id="WP_184651329.1">
    <property type="nucleotide sequence ID" value="NZ_JACHFR010000001.1"/>
</dbReference>
<dbReference type="FunFam" id="3.40.50.12780:FF:000016">
    <property type="entry name" value="Phenylacetate-coenzyme A ligase"/>
    <property type="match status" value="1"/>
</dbReference>
<dbReference type="EMBL" id="JACHFR010000001">
    <property type="protein sequence ID" value="MBB5217885.1"/>
    <property type="molecule type" value="Genomic_DNA"/>
</dbReference>
<sequence>MKMTEKQLELIRTQIARVKACGNPFYTERFKNINPEDIKTQEDFEKLVPFCTKQDLRDAYPLGLAAVPEEEIVRIHSSSGTTGAPVIVPYTQKDVDDWAEMFARCYEIAGITKKDRIQITPGYGLWTAGIGFQAGCEKLGAMAIPMGPGNTEKQLKMMQDLQATVICATSSYALLLAEQVEQRGIGKNIKLKKGIIGSERWGEKMRNRIKNILGIELYDIYGLTECYGPGIGINCEKQTEGIHIFDDFLYIEILDPQTGLPVKDGEVGEITLTTLVKEGAPLFRFRTHDLAAFITEPCPCGRSYPRITPILGRSDDMVKVKGNIIFPSTIEDVIKAVPGTSSEYRAKIEHVDGKDKMTVFVEVEMGVDRAETALGIQYFFKQKYNMTPEVQVVGIGELPRSEKKTKRIEDLRD</sequence>
<protein>
    <recommendedName>
        <fullName evidence="9">Phenylacetate-coenzyme A ligase</fullName>
        <ecNumber evidence="8">6.2.1.30</ecNumber>
    </recommendedName>
    <alternativeName>
        <fullName evidence="10">Phenylacetyl-CoA ligase</fullName>
    </alternativeName>
</protein>
<evidence type="ECO:0000256" key="3">
    <source>
        <dbReference type="ARBA" id="ARBA00022553"/>
    </source>
</evidence>
<organism evidence="13 15">
    <name type="scientific">Treponema rectale</name>
    <dbReference type="NCBI Taxonomy" id="744512"/>
    <lineage>
        <taxon>Bacteria</taxon>
        <taxon>Pseudomonadati</taxon>
        <taxon>Spirochaetota</taxon>
        <taxon>Spirochaetia</taxon>
        <taxon>Spirochaetales</taxon>
        <taxon>Treponemataceae</taxon>
        <taxon>Treponema</taxon>
    </lineage>
</organism>